<dbReference type="InterPro" id="IPR020084">
    <property type="entry name" value="NUDIX_hydrolase_CS"/>
</dbReference>
<dbReference type="PANTHER" id="PTHR43046:SF12">
    <property type="entry name" value="GDP-MANNOSE MANNOSYL HYDROLASE"/>
    <property type="match status" value="1"/>
</dbReference>
<keyword evidence="9" id="KW-1185">Reference proteome</keyword>
<comment type="similarity">
    <text evidence="2 5">Belongs to the Nudix hydrolase family.</text>
</comment>
<dbReference type="RefSeq" id="WP_091573730.1">
    <property type="nucleotide sequence ID" value="NZ_FLRH01000003.1"/>
</dbReference>
<dbReference type="OrthoDB" id="4247482at2"/>
<evidence type="ECO:0000259" key="7">
    <source>
        <dbReference type="PROSITE" id="PS51462"/>
    </source>
</evidence>
<evidence type="ECO:0000313" key="8">
    <source>
        <dbReference type="EMBL" id="SBT65851.1"/>
    </source>
</evidence>
<feature type="domain" description="Nudix hydrolase" evidence="7">
    <location>
        <begin position="1"/>
        <end position="93"/>
    </location>
</feature>
<protein>
    <submittedName>
        <fullName evidence="8">NUDIX domain-containing protein</fullName>
    </submittedName>
</protein>
<dbReference type="PROSITE" id="PS51462">
    <property type="entry name" value="NUDIX"/>
    <property type="match status" value="1"/>
</dbReference>
<organism evidence="8 9">
    <name type="scientific">Micromonospora sediminicola</name>
    <dbReference type="NCBI Taxonomy" id="946078"/>
    <lineage>
        <taxon>Bacteria</taxon>
        <taxon>Bacillati</taxon>
        <taxon>Actinomycetota</taxon>
        <taxon>Actinomycetes</taxon>
        <taxon>Micromonosporales</taxon>
        <taxon>Micromonosporaceae</taxon>
        <taxon>Micromonospora</taxon>
    </lineage>
</organism>
<evidence type="ECO:0000256" key="1">
    <source>
        <dbReference type="ARBA" id="ARBA00001946"/>
    </source>
</evidence>
<evidence type="ECO:0000256" key="4">
    <source>
        <dbReference type="ARBA" id="ARBA00022842"/>
    </source>
</evidence>
<evidence type="ECO:0000256" key="6">
    <source>
        <dbReference type="SAM" id="MobiDB-lite"/>
    </source>
</evidence>
<feature type="region of interest" description="Disordered" evidence="6">
    <location>
        <begin position="26"/>
        <end position="45"/>
    </location>
</feature>
<comment type="cofactor">
    <cofactor evidence="1">
        <name>Mg(2+)</name>
        <dbReference type="ChEBI" id="CHEBI:18420"/>
    </cofactor>
</comment>
<evidence type="ECO:0000256" key="2">
    <source>
        <dbReference type="ARBA" id="ARBA00005582"/>
    </source>
</evidence>
<accession>A0A1A9B9V6</accession>
<dbReference type="PROSITE" id="PS00893">
    <property type="entry name" value="NUDIX_BOX"/>
    <property type="match status" value="1"/>
</dbReference>
<evidence type="ECO:0000256" key="5">
    <source>
        <dbReference type="RuleBase" id="RU003476"/>
    </source>
</evidence>
<dbReference type="Pfam" id="PF00293">
    <property type="entry name" value="NUDIX"/>
    <property type="match status" value="1"/>
</dbReference>
<sequence>MRPGPIDHTTTAETDRLGRVLLTQPAYRPDRVPPGGDVEAGETPEQACAREIREETGLRVVPSRVLVIDWLPPHRHRAGPAVYFLFDCGPRHG</sequence>
<keyword evidence="3 5" id="KW-0378">Hydrolase</keyword>
<dbReference type="AlphaFoldDB" id="A0A1A9B9V6"/>
<dbReference type="SUPFAM" id="SSF55811">
    <property type="entry name" value="Nudix"/>
    <property type="match status" value="1"/>
</dbReference>
<name>A0A1A9B9V6_9ACTN</name>
<dbReference type="InterPro" id="IPR000086">
    <property type="entry name" value="NUDIX_hydrolase_dom"/>
</dbReference>
<dbReference type="EMBL" id="FLRH01000003">
    <property type="protein sequence ID" value="SBT65851.1"/>
    <property type="molecule type" value="Genomic_DNA"/>
</dbReference>
<dbReference type="PANTHER" id="PTHR43046">
    <property type="entry name" value="GDP-MANNOSE MANNOSYL HYDROLASE"/>
    <property type="match status" value="1"/>
</dbReference>
<dbReference type="STRING" id="946078.GA0070622_2865"/>
<dbReference type="InterPro" id="IPR020476">
    <property type="entry name" value="Nudix_hydrolase"/>
</dbReference>
<dbReference type="Proteomes" id="UP000199558">
    <property type="component" value="Unassembled WGS sequence"/>
</dbReference>
<dbReference type="Gene3D" id="3.90.79.10">
    <property type="entry name" value="Nucleoside Triphosphate Pyrophosphohydrolase"/>
    <property type="match status" value="1"/>
</dbReference>
<dbReference type="InterPro" id="IPR015797">
    <property type="entry name" value="NUDIX_hydrolase-like_dom_sf"/>
</dbReference>
<dbReference type="GO" id="GO:0016787">
    <property type="term" value="F:hydrolase activity"/>
    <property type="evidence" value="ECO:0007669"/>
    <property type="project" value="UniProtKB-KW"/>
</dbReference>
<gene>
    <name evidence="8" type="ORF">GA0070622_2865</name>
</gene>
<keyword evidence="4" id="KW-0460">Magnesium</keyword>
<evidence type="ECO:0000256" key="3">
    <source>
        <dbReference type="ARBA" id="ARBA00022801"/>
    </source>
</evidence>
<proteinExistence type="inferred from homology"/>
<evidence type="ECO:0000313" key="9">
    <source>
        <dbReference type="Proteomes" id="UP000199558"/>
    </source>
</evidence>
<dbReference type="PRINTS" id="PR00502">
    <property type="entry name" value="NUDIXFAMILY"/>
</dbReference>
<reference evidence="9" key="1">
    <citation type="submission" date="2016-06" db="EMBL/GenBank/DDBJ databases">
        <authorList>
            <person name="Varghese N."/>
            <person name="Submissions Spin"/>
        </authorList>
    </citation>
    <scope>NUCLEOTIDE SEQUENCE [LARGE SCALE GENOMIC DNA]</scope>
    <source>
        <strain evidence="9">DSM 45794</strain>
    </source>
</reference>